<dbReference type="Proteomes" id="UP000887574">
    <property type="component" value="Unplaced"/>
</dbReference>
<dbReference type="AlphaFoldDB" id="A0A915DTP6"/>
<evidence type="ECO:0000256" key="1">
    <source>
        <dbReference type="SAM" id="MobiDB-lite"/>
    </source>
</evidence>
<dbReference type="WBParaSite" id="jg22833">
    <property type="protein sequence ID" value="jg22833"/>
    <property type="gene ID" value="jg22833"/>
</dbReference>
<accession>A0A915DTP6</accession>
<keyword evidence="2" id="KW-1185">Reference proteome</keyword>
<proteinExistence type="predicted"/>
<organism evidence="2 3">
    <name type="scientific">Ditylenchus dipsaci</name>
    <dbReference type="NCBI Taxonomy" id="166011"/>
    <lineage>
        <taxon>Eukaryota</taxon>
        <taxon>Metazoa</taxon>
        <taxon>Ecdysozoa</taxon>
        <taxon>Nematoda</taxon>
        <taxon>Chromadorea</taxon>
        <taxon>Rhabditida</taxon>
        <taxon>Tylenchina</taxon>
        <taxon>Tylenchomorpha</taxon>
        <taxon>Sphaerularioidea</taxon>
        <taxon>Anguinidae</taxon>
        <taxon>Anguininae</taxon>
        <taxon>Ditylenchus</taxon>
    </lineage>
</organism>
<reference evidence="3" key="1">
    <citation type="submission" date="2022-11" db="UniProtKB">
        <authorList>
            <consortium name="WormBaseParasite"/>
        </authorList>
    </citation>
    <scope>IDENTIFICATION</scope>
</reference>
<feature type="region of interest" description="Disordered" evidence="1">
    <location>
        <begin position="1"/>
        <end position="74"/>
    </location>
</feature>
<evidence type="ECO:0000313" key="3">
    <source>
        <dbReference type="WBParaSite" id="jg22833"/>
    </source>
</evidence>
<protein>
    <submittedName>
        <fullName evidence="3">Uncharacterized protein</fullName>
    </submittedName>
</protein>
<sequence length="235" mass="25559">MGQKQSYRLDESSATRNVTADGEIAYNTDTPAPGQPTSVLIRPVDNDNIPASPLPSPPLSTVQQETTERVVSMPTTPIEIAPTIPNENSKVLVSVIPATPAAAITDDSGVDVSVVESESVREIEEKQQHNNESPVVNAEISHPEAVVTTIETTTVFVNDQGDEGHTEIIKQVAVVDSSTIEEHQQEEYVSNLHHPYPQQQEEEEYAVDCEQFEKSTVLVEQTSPSSPQPMTPPLP</sequence>
<feature type="compositionally biased region" description="Polar residues" evidence="1">
    <location>
        <begin position="27"/>
        <end position="38"/>
    </location>
</feature>
<evidence type="ECO:0000313" key="2">
    <source>
        <dbReference type="Proteomes" id="UP000887574"/>
    </source>
</evidence>
<name>A0A915DTP6_9BILA</name>